<protein>
    <submittedName>
        <fullName evidence="2">Uncharacterized protein</fullName>
    </submittedName>
</protein>
<feature type="compositionally biased region" description="Polar residues" evidence="1">
    <location>
        <begin position="440"/>
        <end position="451"/>
    </location>
</feature>
<organism evidence="2 3">
    <name type="scientific">Mycena alexandri</name>
    <dbReference type="NCBI Taxonomy" id="1745969"/>
    <lineage>
        <taxon>Eukaryota</taxon>
        <taxon>Fungi</taxon>
        <taxon>Dikarya</taxon>
        <taxon>Basidiomycota</taxon>
        <taxon>Agaricomycotina</taxon>
        <taxon>Agaricomycetes</taxon>
        <taxon>Agaricomycetidae</taxon>
        <taxon>Agaricales</taxon>
        <taxon>Marasmiineae</taxon>
        <taxon>Mycenaceae</taxon>
        <taxon>Mycena</taxon>
    </lineage>
</organism>
<reference evidence="2" key="1">
    <citation type="submission" date="2023-03" db="EMBL/GenBank/DDBJ databases">
        <title>Massive genome expansion in bonnet fungi (Mycena s.s.) driven by repeated elements and novel gene families across ecological guilds.</title>
        <authorList>
            <consortium name="Lawrence Berkeley National Laboratory"/>
            <person name="Harder C.B."/>
            <person name="Miyauchi S."/>
            <person name="Viragh M."/>
            <person name="Kuo A."/>
            <person name="Thoen E."/>
            <person name="Andreopoulos B."/>
            <person name="Lu D."/>
            <person name="Skrede I."/>
            <person name="Drula E."/>
            <person name="Henrissat B."/>
            <person name="Morin E."/>
            <person name="Kohler A."/>
            <person name="Barry K."/>
            <person name="LaButti K."/>
            <person name="Morin E."/>
            <person name="Salamov A."/>
            <person name="Lipzen A."/>
            <person name="Mereny Z."/>
            <person name="Hegedus B."/>
            <person name="Baldrian P."/>
            <person name="Stursova M."/>
            <person name="Weitz H."/>
            <person name="Taylor A."/>
            <person name="Grigoriev I.V."/>
            <person name="Nagy L.G."/>
            <person name="Martin F."/>
            <person name="Kauserud H."/>
        </authorList>
    </citation>
    <scope>NUCLEOTIDE SEQUENCE</scope>
    <source>
        <strain evidence="2">CBHHK200</strain>
    </source>
</reference>
<feature type="region of interest" description="Disordered" evidence="1">
    <location>
        <begin position="371"/>
        <end position="512"/>
    </location>
</feature>
<evidence type="ECO:0000313" key="3">
    <source>
        <dbReference type="Proteomes" id="UP001218188"/>
    </source>
</evidence>
<dbReference type="Proteomes" id="UP001218188">
    <property type="component" value="Unassembled WGS sequence"/>
</dbReference>
<keyword evidence="3" id="KW-1185">Reference proteome</keyword>
<feature type="compositionally biased region" description="Low complexity" evidence="1">
    <location>
        <begin position="376"/>
        <end position="393"/>
    </location>
</feature>
<evidence type="ECO:0000313" key="2">
    <source>
        <dbReference type="EMBL" id="KAJ7020972.1"/>
    </source>
</evidence>
<name>A0AAD6S5K5_9AGAR</name>
<gene>
    <name evidence="2" type="ORF">C8F04DRAFT_1195962</name>
</gene>
<evidence type="ECO:0000256" key="1">
    <source>
        <dbReference type="SAM" id="MobiDB-lite"/>
    </source>
</evidence>
<dbReference type="EMBL" id="JARJCM010000245">
    <property type="protein sequence ID" value="KAJ7020972.1"/>
    <property type="molecule type" value="Genomic_DNA"/>
</dbReference>
<dbReference type="AlphaFoldDB" id="A0AAD6S5K5"/>
<proteinExistence type="predicted"/>
<sequence>MNHYTNSQNGSAAHLSTPPATATNLCNKVPGIWFMKVGGDSPTDVDFSIAPEFAAAWGIPFPVPFSTAWEEEPKLKTIILSLPTRVLDALPTTAEILATTVADLQPRWPTALVVDFNIGRPDGVTWAPDAAVGHTIVGSSLKTYFLIQSPFGPLDLTNYIRSGINTVRFRQRPGQQATMTDYTFILYALPRELLPNRGSTSQHTGPSWNHRPSNPVAAQHLYPPIEMLHPAAQHPYPFHQYVSRPAPTEHPSLSQLAAPSPQAWNQRTPYPTVLPQNGSPQEHWNHPAVVHDPGARPNPVLLPGLGRPDFTNGLALGVTHEPFLIQVLTDRLSDGRTYRQALDRLHGLAGYSAATWKDYYLDNQERMDLAVGTPKTSSRSSATLSSPTSPSESAPRDQSILKKYAPKHRSSLSAAASSSHLTPSGPRKSTRRATKPLPAATSSQLSLSEASRNVRKGRQTINSITAPQPVYSARLPPPNAEIRIPDPPSRSPSPPTEVNAPGHTAQSWSSYWSTHHDLPDKILASMQKDE</sequence>
<accession>A0AAD6S5K5</accession>
<feature type="compositionally biased region" description="Pro residues" evidence="1">
    <location>
        <begin position="475"/>
        <end position="495"/>
    </location>
</feature>
<comment type="caution">
    <text evidence="2">The sequence shown here is derived from an EMBL/GenBank/DDBJ whole genome shotgun (WGS) entry which is preliminary data.</text>
</comment>